<dbReference type="EMBL" id="ML996567">
    <property type="protein sequence ID" value="KAF2760977.1"/>
    <property type="molecule type" value="Genomic_DNA"/>
</dbReference>
<dbReference type="GeneID" id="54481193"/>
<dbReference type="OrthoDB" id="5426911at2759"/>
<gene>
    <name evidence="2" type="ORF">EJ05DRAFT_248315</name>
</gene>
<dbReference type="AlphaFoldDB" id="A0A6A6WH51"/>
<organism evidence="2 3">
    <name type="scientific">Pseudovirgaria hyperparasitica</name>
    <dbReference type="NCBI Taxonomy" id="470096"/>
    <lineage>
        <taxon>Eukaryota</taxon>
        <taxon>Fungi</taxon>
        <taxon>Dikarya</taxon>
        <taxon>Ascomycota</taxon>
        <taxon>Pezizomycotina</taxon>
        <taxon>Dothideomycetes</taxon>
        <taxon>Dothideomycetes incertae sedis</taxon>
        <taxon>Acrospermales</taxon>
        <taxon>Acrospermaceae</taxon>
        <taxon>Pseudovirgaria</taxon>
    </lineage>
</organism>
<reference evidence="2" key="1">
    <citation type="journal article" date="2020" name="Stud. Mycol.">
        <title>101 Dothideomycetes genomes: a test case for predicting lifestyles and emergence of pathogens.</title>
        <authorList>
            <person name="Haridas S."/>
            <person name="Albert R."/>
            <person name="Binder M."/>
            <person name="Bloem J."/>
            <person name="Labutti K."/>
            <person name="Salamov A."/>
            <person name="Andreopoulos B."/>
            <person name="Baker S."/>
            <person name="Barry K."/>
            <person name="Bills G."/>
            <person name="Bluhm B."/>
            <person name="Cannon C."/>
            <person name="Castanera R."/>
            <person name="Culley D."/>
            <person name="Daum C."/>
            <person name="Ezra D."/>
            <person name="Gonzalez J."/>
            <person name="Henrissat B."/>
            <person name="Kuo A."/>
            <person name="Liang C."/>
            <person name="Lipzen A."/>
            <person name="Lutzoni F."/>
            <person name="Magnuson J."/>
            <person name="Mondo S."/>
            <person name="Nolan M."/>
            <person name="Ohm R."/>
            <person name="Pangilinan J."/>
            <person name="Park H.-J."/>
            <person name="Ramirez L."/>
            <person name="Alfaro M."/>
            <person name="Sun H."/>
            <person name="Tritt A."/>
            <person name="Yoshinaga Y."/>
            <person name="Zwiers L.-H."/>
            <person name="Turgeon B."/>
            <person name="Goodwin S."/>
            <person name="Spatafora J."/>
            <person name="Crous P."/>
            <person name="Grigoriev I."/>
        </authorList>
    </citation>
    <scope>NUCLEOTIDE SEQUENCE</scope>
    <source>
        <strain evidence="2">CBS 121739</strain>
    </source>
</reference>
<sequence>MRNNLKNPASWKPAPPTDPKFTTELWSTVRSMSASSSIPIGTNPGRRGRKAGTPSTRNVVREIPHSPPSTTLEIASIAESSITAKSSTRSKAPTGPRNIRFEEEVLRRHGIEIDRSKRPTSGPFDYFGTKQDDYTTIDSLNHITIWMAASNEELQAIANEYTEMMRQKLCEDEYATFAKENLLKGPRRAGYVAEDGLFRIQRLVNPFLAPDHSNHWVVPPKMIEDGADWSWDIRPDCSYWLSLRGFNEDWRSQVEDVTYVKKVVACPYFTVEFKRDGEPDDVAIKQVAAAGSIAVYNRFHLHRNALQSHALKKSIVWTPTPAAEIRHFGLTFVGSTYALWVLRPATTEGGDWAGCTMERLRGGDCEASVHNTKVLLEWINEIHRWGVTVHGPACKDEIKVCLQRDGVRTSDIGSNCGS</sequence>
<evidence type="ECO:0000313" key="3">
    <source>
        <dbReference type="Proteomes" id="UP000799437"/>
    </source>
</evidence>
<feature type="compositionally biased region" description="Polar residues" evidence="1">
    <location>
        <begin position="24"/>
        <end position="40"/>
    </location>
</feature>
<feature type="region of interest" description="Disordered" evidence="1">
    <location>
        <begin position="1"/>
        <end position="68"/>
    </location>
</feature>
<dbReference type="Proteomes" id="UP000799437">
    <property type="component" value="Unassembled WGS sequence"/>
</dbReference>
<name>A0A6A6WH51_9PEZI</name>
<evidence type="ECO:0000313" key="2">
    <source>
        <dbReference type="EMBL" id="KAF2760977.1"/>
    </source>
</evidence>
<proteinExistence type="predicted"/>
<evidence type="ECO:0000256" key="1">
    <source>
        <dbReference type="SAM" id="MobiDB-lite"/>
    </source>
</evidence>
<protein>
    <submittedName>
        <fullName evidence="2">Uncharacterized protein</fullName>
    </submittedName>
</protein>
<dbReference type="RefSeq" id="XP_033603428.1">
    <property type="nucleotide sequence ID" value="XM_033740139.1"/>
</dbReference>
<accession>A0A6A6WH51</accession>
<keyword evidence="3" id="KW-1185">Reference proteome</keyword>